<dbReference type="VEuPathDB" id="ToxoDB:ENH_00062120"/>
<proteinExistence type="predicted"/>
<dbReference type="Proteomes" id="UP000030754">
    <property type="component" value="Unassembled WGS sequence"/>
</dbReference>
<reference evidence="1" key="1">
    <citation type="submission" date="2013-10" db="EMBL/GenBank/DDBJ databases">
        <title>Genomic analysis of the causative agents of coccidiosis in chickens.</title>
        <authorList>
            <person name="Reid A.J."/>
            <person name="Blake D."/>
            <person name="Billington K."/>
            <person name="Browne H."/>
            <person name="Dunn M."/>
            <person name="Hung S."/>
            <person name="Kawahara F."/>
            <person name="Miranda-Saavedra D."/>
            <person name="Mourier T."/>
            <person name="Nagra H."/>
            <person name="Otto T.D."/>
            <person name="Rawlings N."/>
            <person name="Sanchez A."/>
            <person name="Sanders M."/>
            <person name="Subramaniam C."/>
            <person name="Tay Y."/>
            <person name="Dear P."/>
            <person name="Doerig C."/>
            <person name="Gruber A."/>
            <person name="Parkinson J."/>
            <person name="Shirley M."/>
            <person name="Wan K.L."/>
            <person name="Berriman M."/>
            <person name="Tomley F."/>
            <person name="Pain A."/>
        </authorList>
    </citation>
    <scope>NUCLEOTIDE SEQUENCE [LARGE SCALE GENOMIC DNA]</scope>
    <source>
        <strain evidence="1">Houghton</strain>
    </source>
</reference>
<dbReference type="EMBL" id="HG725642">
    <property type="protein sequence ID" value="CDJ69042.1"/>
    <property type="molecule type" value="Genomic_DNA"/>
</dbReference>
<evidence type="ECO:0000313" key="2">
    <source>
        <dbReference type="Proteomes" id="UP000030754"/>
    </source>
</evidence>
<name>U6MXU9_9EIME</name>
<reference evidence="1" key="2">
    <citation type="submission" date="2013-10" db="EMBL/GenBank/DDBJ databases">
        <authorList>
            <person name="Aslett M."/>
        </authorList>
    </citation>
    <scope>NUCLEOTIDE SEQUENCE [LARGE SCALE GENOMIC DNA]</scope>
    <source>
        <strain evidence="1">Houghton</strain>
    </source>
</reference>
<dbReference type="AlphaFoldDB" id="U6MXU9"/>
<sequence length="120" mass="12880">MADFGPAKKSFAAADTVELLADRIIRHHGFPEVLIRTETPAFSRISGNNSVAALIPKAACPRPAIHKATVKLKGLTAHSSRCFGPTSNLTNASGSVCFRPWNLITTRQAIQLPSSFPPRS</sequence>
<dbReference type="GeneID" id="25476351"/>
<evidence type="ECO:0000313" key="1">
    <source>
        <dbReference type="EMBL" id="CDJ69042.1"/>
    </source>
</evidence>
<organism evidence="1 2">
    <name type="scientific">Eimeria necatrix</name>
    <dbReference type="NCBI Taxonomy" id="51315"/>
    <lineage>
        <taxon>Eukaryota</taxon>
        <taxon>Sar</taxon>
        <taxon>Alveolata</taxon>
        <taxon>Apicomplexa</taxon>
        <taxon>Conoidasida</taxon>
        <taxon>Coccidia</taxon>
        <taxon>Eucoccidiorida</taxon>
        <taxon>Eimeriorina</taxon>
        <taxon>Eimeriidae</taxon>
        <taxon>Eimeria</taxon>
    </lineage>
</organism>
<accession>U6MXU9</accession>
<gene>
    <name evidence="1" type="ORF">ENH_00062120</name>
</gene>
<keyword evidence="2" id="KW-1185">Reference proteome</keyword>
<dbReference type="RefSeq" id="XP_013437509.1">
    <property type="nucleotide sequence ID" value="XM_013582055.1"/>
</dbReference>
<protein>
    <submittedName>
        <fullName evidence="1">Uncharacterized protein</fullName>
    </submittedName>
</protein>